<dbReference type="SUPFAM" id="SSF54211">
    <property type="entry name" value="Ribosomal protein S5 domain 2-like"/>
    <property type="match status" value="1"/>
</dbReference>
<feature type="domain" description="GHMP kinase N-terminal" evidence="5">
    <location>
        <begin position="131"/>
        <end position="216"/>
    </location>
</feature>
<dbReference type="SUPFAM" id="SSF55060">
    <property type="entry name" value="GHMP Kinase, C-terminal domain"/>
    <property type="match status" value="1"/>
</dbReference>
<sequence>MPSIADTLQLIHSELFRDRLSELYGEGPEALTSQVERYSSLVHEYNERFNGTDVYLFSSPGRSEISGNHTDHNLGKVIAASINMDCIGVAEKNGDNKVSIKSVTYNEDFTIDLSRREDIPNPSGTYTLVEGILNGFEKDGYNIGGFNVCVTSDVISAAGVSSSASFEMLICAILNFFYNDNQMDVVTCAKIGQYAENSKWDKQSGLLDQIACGHGGLISIDFKDAQHPVITSLNFEPVDQAYKLLIIPTGGNHADLSREYSSIPSEMKAVAGELGAKVLGDLRVEDVLSRFQEIREKAGDRAVLRALHFFEENGRVDKQIKALEEGRADEFIKLVNESGNSSWKWLQNCYSNTTPETQGVSLYLAVTELFIKNNGAGACRVHGGGFAGVIMALLPKALVDSYTEYMQSFGVDQIYSIRMRKYGAVNVNLLLNDDKLPAAARN</sequence>
<protein>
    <submittedName>
        <fullName evidence="7">Galactokinase</fullName>
    </submittedName>
</protein>
<evidence type="ECO:0000256" key="2">
    <source>
        <dbReference type="ARBA" id="ARBA00022741"/>
    </source>
</evidence>
<reference evidence="7 8" key="1">
    <citation type="submission" date="2018-11" db="EMBL/GenBank/DDBJ databases">
        <title>Genome sequence of strain 7197.</title>
        <authorList>
            <person name="Gao J."/>
            <person name="Sun J."/>
        </authorList>
    </citation>
    <scope>NUCLEOTIDE SEQUENCE [LARGE SCALE GENOMIC DNA]</scope>
    <source>
        <strain evidence="7 8">7197</strain>
    </source>
</reference>
<dbReference type="PRINTS" id="PR00473">
    <property type="entry name" value="GALCTOKINASE"/>
</dbReference>
<dbReference type="GO" id="GO:0005829">
    <property type="term" value="C:cytosol"/>
    <property type="evidence" value="ECO:0007669"/>
    <property type="project" value="TreeGrafter"/>
</dbReference>
<evidence type="ECO:0000256" key="4">
    <source>
        <dbReference type="ARBA" id="ARBA00022840"/>
    </source>
</evidence>
<dbReference type="GO" id="GO:0006012">
    <property type="term" value="P:galactose metabolic process"/>
    <property type="evidence" value="ECO:0007669"/>
    <property type="project" value="InterPro"/>
</dbReference>
<evidence type="ECO:0000313" key="8">
    <source>
        <dbReference type="Proteomes" id="UP000282529"/>
    </source>
</evidence>
<evidence type="ECO:0000313" key="7">
    <source>
        <dbReference type="EMBL" id="RQW11566.1"/>
    </source>
</evidence>
<dbReference type="Pfam" id="PF10509">
    <property type="entry name" value="GalKase_gal_bdg"/>
    <property type="match status" value="1"/>
</dbReference>
<keyword evidence="4" id="KW-0067">ATP-binding</keyword>
<keyword evidence="8" id="KW-1185">Reference proteome</keyword>
<dbReference type="PIRSF" id="PIRSF000530">
    <property type="entry name" value="Galactokinase"/>
    <property type="match status" value="1"/>
</dbReference>
<feature type="domain" description="Galactokinase N-terminal" evidence="6">
    <location>
        <begin position="44"/>
        <end position="90"/>
    </location>
</feature>
<dbReference type="Pfam" id="PF00288">
    <property type="entry name" value="GHMP_kinases_N"/>
    <property type="match status" value="1"/>
</dbReference>
<dbReference type="InterPro" id="IPR006204">
    <property type="entry name" value="GHMP_kinase_N_dom"/>
</dbReference>
<keyword evidence="3 7" id="KW-0418">Kinase</keyword>
<dbReference type="InterPro" id="IPR020568">
    <property type="entry name" value="Ribosomal_Su5_D2-typ_SF"/>
</dbReference>
<evidence type="ECO:0000259" key="6">
    <source>
        <dbReference type="Pfam" id="PF10509"/>
    </source>
</evidence>
<comment type="similarity">
    <text evidence="1">Belongs to the GHMP kinase family. GalK subfamily.</text>
</comment>
<dbReference type="EMBL" id="RQPI01000005">
    <property type="protein sequence ID" value="RQW11566.1"/>
    <property type="molecule type" value="Genomic_DNA"/>
</dbReference>
<dbReference type="PANTHER" id="PTHR10457">
    <property type="entry name" value="MEVALONATE KINASE/GALACTOKINASE"/>
    <property type="match status" value="1"/>
</dbReference>
<dbReference type="InterPro" id="IPR036554">
    <property type="entry name" value="GHMP_kinase_C_sf"/>
</dbReference>
<dbReference type="InterPro" id="IPR006206">
    <property type="entry name" value="Mevalonate/galactokinase"/>
</dbReference>
<dbReference type="GO" id="GO:0004335">
    <property type="term" value="F:galactokinase activity"/>
    <property type="evidence" value="ECO:0007669"/>
    <property type="project" value="InterPro"/>
</dbReference>
<evidence type="ECO:0000259" key="5">
    <source>
        <dbReference type="Pfam" id="PF00288"/>
    </source>
</evidence>
<keyword evidence="3 7" id="KW-0808">Transferase</keyword>
<gene>
    <name evidence="7" type="ORF">EH198_11130</name>
</gene>
<dbReference type="Proteomes" id="UP000282529">
    <property type="component" value="Unassembled WGS sequence"/>
</dbReference>
<accession>A0A3N9Q226</accession>
<dbReference type="Gene3D" id="3.30.230.10">
    <property type="match status" value="1"/>
</dbReference>
<organism evidence="7 8">
    <name type="scientific">Paenibacillus rhizophilus</name>
    <dbReference type="NCBI Taxonomy" id="1850366"/>
    <lineage>
        <taxon>Bacteria</taxon>
        <taxon>Bacillati</taxon>
        <taxon>Bacillota</taxon>
        <taxon>Bacilli</taxon>
        <taxon>Bacillales</taxon>
        <taxon>Paenibacillaceae</taxon>
        <taxon>Paenibacillus</taxon>
    </lineage>
</organism>
<dbReference type="RefSeq" id="WP_124695615.1">
    <property type="nucleotide sequence ID" value="NZ_JBHUFE010000007.1"/>
</dbReference>
<dbReference type="PRINTS" id="PR00959">
    <property type="entry name" value="MEVGALKINASE"/>
</dbReference>
<dbReference type="InterPro" id="IPR000705">
    <property type="entry name" value="Galactokinase"/>
</dbReference>
<name>A0A3N9Q226_9BACL</name>
<dbReference type="PANTHER" id="PTHR10457:SF7">
    <property type="entry name" value="GALACTOKINASE-RELATED"/>
    <property type="match status" value="1"/>
</dbReference>
<dbReference type="InterPro" id="IPR019539">
    <property type="entry name" value="GalKase_N"/>
</dbReference>
<evidence type="ECO:0000256" key="3">
    <source>
        <dbReference type="ARBA" id="ARBA00022777"/>
    </source>
</evidence>
<comment type="caution">
    <text evidence="7">The sequence shown here is derived from an EMBL/GenBank/DDBJ whole genome shotgun (WGS) entry which is preliminary data.</text>
</comment>
<evidence type="ECO:0000256" key="1">
    <source>
        <dbReference type="ARBA" id="ARBA00006566"/>
    </source>
</evidence>
<dbReference type="GO" id="GO:0005524">
    <property type="term" value="F:ATP binding"/>
    <property type="evidence" value="ECO:0007669"/>
    <property type="project" value="UniProtKB-KW"/>
</dbReference>
<dbReference type="OrthoDB" id="250531at2"/>
<dbReference type="Gene3D" id="3.30.70.890">
    <property type="entry name" value="GHMP kinase, C-terminal domain"/>
    <property type="match status" value="1"/>
</dbReference>
<dbReference type="AlphaFoldDB" id="A0A3N9Q226"/>
<keyword evidence="2" id="KW-0547">Nucleotide-binding</keyword>
<proteinExistence type="inferred from homology"/>
<dbReference type="InterPro" id="IPR014721">
    <property type="entry name" value="Ribsml_uS5_D2-typ_fold_subgr"/>
</dbReference>